<keyword evidence="1" id="KW-0812">Transmembrane</keyword>
<organism evidence="2 3">
    <name type="scientific">Fraxinus pennsylvanica</name>
    <dbReference type="NCBI Taxonomy" id="56036"/>
    <lineage>
        <taxon>Eukaryota</taxon>
        <taxon>Viridiplantae</taxon>
        <taxon>Streptophyta</taxon>
        <taxon>Embryophyta</taxon>
        <taxon>Tracheophyta</taxon>
        <taxon>Spermatophyta</taxon>
        <taxon>Magnoliopsida</taxon>
        <taxon>eudicotyledons</taxon>
        <taxon>Gunneridae</taxon>
        <taxon>Pentapetalae</taxon>
        <taxon>asterids</taxon>
        <taxon>lamiids</taxon>
        <taxon>Lamiales</taxon>
        <taxon>Oleaceae</taxon>
        <taxon>Oleeae</taxon>
        <taxon>Fraxinus</taxon>
    </lineage>
</organism>
<dbReference type="InterPro" id="IPR052674">
    <property type="entry name" value="SelWTH-like"/>
</dbReference>
<name>A0AAD1ZS85_9LAMI</name>
<keyword evidence="3" id="KW-1185">Reference proteome</keyword>
<evidence type="ECO:0000313" key="2">
    <source>
        <dbReference type="EMBL" id="CAI9774528.1"/>
    </source>
</evidence>
<dbReference type="PANTHER" id="PTHR33638:SF1">
    <property type="entry name" value="SELENOPROTEIN H"/>
    <property type="match status" value="1"/>
</dbReference>
<dbReference type="PANTHER" id="PTHR33638">
    <property type="entry name" value="SELENOPROTEIN H"/>
    <property type="match status" value="1"/>
</dbReference>
<gene>
    <name evidence="2" type="ORF">FPE_LOCUS21958</name>
</gene>
<sequence>MFLNVSFDFFSYIVESVFFYSLFLSLFSKHRSFVFLRHLTVLSSWDGGGIDGSKVVEKGQERVNMVVNFKKLRSGCFQIREEGGEIFVSLLNMKKRFTFLKAVDMEKVIYDIIEKFELTSFLAYS</sequence>
<dbReference type="EMBL" id="OU503048">
    <property type="protein sequence ID" value="CAI9774528.1"/>
    <property type="molecule type" value="Genomic_DNA"/>
</dbReference>
<keyword evidence="1" id="KW-0472">Membrane</keyword>
<reference evidence="2" key="1">
    <citation type="submission" date="2023-05" db="EMBL/GenBank/DDBJ databases">
        <authorList>
            <person name="Huff M."/>
        </authorList>
    </citation>
    <scope>NUCLEOTIDE SEQUENCE</scope>
</reference>
<evidence type="ECO:0000256" key="1">
    <source>
        <dbReference type="SAM" id="Phobius"/>
    </source>
</evidence>
<protein>
    <submittedName>
        <fullName evidence="2">Uncharacterized protein</fullName>
    </submittedName>
</protein>
<dbReference type="Proteomes" id="UP000834106">
    <property type="component" value="Chromosome 13"/>
</dbReference>
<proteinExistence type="predicted"/>
<evidence type="ECO:0000313" key="3">
    <source>
        <dbReference type="Proteomes" id="UP000834106"/>
    </source>
</evidence>
<dbReference type="GO" id="GO:0005794">
    <property type="term" value="C:Golgi apparatus"/>
    <property type="evidence" value="ECO:0007669"/>
    <property type="project" value="TreeGrafter"/>
</dbReference>
<dbReference type="AlphaFoldDB" id="A0AAD1ZS85"/>
<feature type="transmembrane region" description="Helical" evidence="1">
    <location>
        <begin position="6"/>
        <end position="27"/>
    </location>
</feature>
<keyword evidence="1" id="KW-1133">Transmembrane helix</keyword>
<accession>A0AAD1ZS85</accession>